<dbReference type="InterPro" id="IPR044631">
    <property type="entry name" value="ETO1-like"/>
</dbReference>
<accession>A0ABQ7XB41</accession>
<organism evidence="1 2">
    <name type="scientific">Brassica napus</name>
    <name type="common">Rape</name>
    <dbReference type="NCBI Taxonomy" id="3708"/>
    <lineage>
        <taxon>Eukaryota</taxon>
        <taxon>Viridiplantae</taxon>
        <taxon>Streptophyta</taxon>
        <taxon>Embryophyta</taxon>
        <taxon>Tracheophyta</taxon>
        <taxon>Spermatophyta</taxon>
        <taxon>Magnoliopsida</taxon>
        <taxon>eudicotyledons</taxon>
        <taxon>Gunneridae</taxon>
        <taxon>Pentapetalae</taxon>
        <taxon>rosids</taxon>
        <taxon>malvids</taxon>
        <taxon>Brassicales</taxon>
        <taxon>Brassicaceae</taxon>
        <taxon>Brassiceae</taxon>
        <taxon>Brassica</taxon>
    </lineage>
</organism>
<dbReference type="SUPFAM" id="SSF48452">
    <property type="entry name" value="TPR-like"/>
    <property type="match status" value="1"/>
</dbReference>
<name>A0ABQ7XB41_BRANA</name>
<dbReference type="EMBL" id="JAGKQM010000826">
    <property type="protein sequence ID" value="KAH0853175.1"/>
    <property type="molecule type" value="Genomic_DNA"/>
</dbReference>
<dbReference type="Proteomes" id="UP000824890">
    <property type="component" value="Unassembled WGS sequence"/>
</dbReference>
<proteinExistence type="predicted"/>
<reference evidence="1 2" key="1">
    <citation type="submission" date="2021-05" db="EMBL/GenBank/DDBJ databases">
        <title>Genome Assembly of Synthetic Allotetraploid Brassica napus Reveals Homoeologous Exchanges between Subgenomes.</title>
        <authorList>
            <person name="Davis J.T."/>
        </authorList>
    </citation>
    <scope>NUCLEOTIDE SEQUENCE [LARGE SCALE GENOMIC DNA]</scope>
    <source>
        <strain evidence="2">cv. Da-Ae</strain>
        <tissue evidence="1">Seedling</tissue>
    </source>
</reference>
<dbReference type="InterPro" id="IPR011990">
    <property type="entry name" value="TPR-like_helical_dom_sf"/>
</dbReference>
<protein>
    <submittedName>
        <fullName evidence="1">Uncharacterized protein</fullName>
    </submittedName>
</protein>
<sequence>MLVSVPSRGGLSPGFPQGAAELYAQPHVIKIFCSVEGRERLASLGHASFALRYEIQPTVMILERLVECAVESWEKQLAYHQLGVVMLERKEYKDAQRAFNTAVEAGHLYSLVGVARSKFKRDHRYSAYKIINSLISDHKAATGWMHQERSLYCSGKEKLLDLDTATELDPTLTFPYKFRAVALVEENQFNAAISELNKVLGFKASPDCLEMRAWVSIGKEDYEVL</sequence>
<comment type="caution">
    <text evidence="1">The sequence shown here is derived from an EMBL/GenBank/DDBJ whole genome shotgun (WGS) entry which is preliminary data.</text>
</comment>
<dbReference type="PANTHER" id="PTHR44203">
    <property type="entry name" value="ETO1-RELATED"/>
    <property type="match status" value="1"/>
</dbReference>
<gene>
    <name evidence="1" type="ORF">HID58_090675</name>
</gene>
<evidence type="ECO:0000313" key="1">
    <source>
        <dbReference type="EMBL" id="KAH0853175.1"/>
    </source>
</evidence>
<keyword evidence="2" id="KW-1185">Reference proteome</keyword>
<dbReference type="Gene3D" id="1.25.40.10">
    <property type="entry name" value="Tetratricopeptide repeat domain"/>
    <property type="match status" value="1"/>
</dbReference>
<dbReference type="PANTHER" id="PTHR44203:SF8">
    <property type="entry name" value="ETHYLENE-OVERPRODUCTION PROTEIN 1"/>
    <property type="match status" value="1"/>
</dbReference>
<evidence type="ECO:0000313" key="2">
    <source>
        <dbReference type="Proteomes" id="UP000824890"/>
    </source>
</evidence>